<dbReference type="RefSeq" id="XP_031575050.1">
    <property type="nucleotide sequence ID" value="XM_031719190.1"/>
</dbReference>
<dbReference type="PANTHER" id="PTHR32097">
    <property type="entry name" value="CAMP-BINDING PROTEIN 1-RELATED"/>
    <property type="match status" value="1"/>
</dbReference>
<dbReference type="InterPro" id="IPR000626">
    <property type="entry name" value="Ubiquitin-like_dom"/>
</dbReference>
<dbReference type="GeneID" id="116308710"/>
<accession>A0A6P8JBI1</accession>
<protein>
    <submittedName>
        <fullName evidence="3 4">Uncharacterized protein LOC116308710</fullName>
    </submittedName>
</protein>
<evidence type="ECO:0000313" key="5">
    <source>
        <dbReference type="RefSeq" id="XP_031575050.1"/>
    </source>
</evidence>
<organism evidence="2 3">
    <name type="scientific">Actinia tenebrosa</name>
    <name type="common">Australian red waratah sea anemone</name>
    <dbReference type="NCBI Taxonomy" id="6105"/>
    <lineage>
        <taxon>Eukaryota</taxon>
        <taxon>Metazoa</taxon>
        <taxon>Cnidaria</taxon>
        <taxon>Anthozoa</taxon>
        <taxon>Hexacorallia</taxon>
        <taxon>Actiniaria</taxon>
        <taxon>Actiniidae</taxon>
        <taxon>Actinia</taxon>
    </lineage>
</organism>
<reference evidence="3 4" key="1">
    <citation type="submission" date="2025-04" db="UniProtKB">
        <authorList>
            <consortium name="RefSeq"/>
        </authorList>
    </citation>
    <scope>IDENTIFICATION</scope>
    <source>
        <tissue evidence="3 4">Tentacle</tissue>
    </source>
</reference>
<name>A0A6P8JBI1_ACTTE</name>
<dbReference type="Pfam" id="PF02342">
    <property type="entry name" value="TerD"/>
    <property type="match status" value="1"/>
</dbReference>
<feature type="domain" description="Ubiquitin-like" evidence="1">
    <location>
        <begin position="88"/>
        <end position="162"/>
    </location>
</feature>
<evidence type="ECO:0000313" key="6">
    <source>
        <dbReference type="RefSeq" id="XP_031575051.1"/>
    </source>
</evidence>
<dbReference type="SUPFAM" id="SSF54236">
    <property type="entry name" value="Ubiquitin-like"/>
    <property type="match status" value="1"/>
</dbReference>
<dbReference type="KEGG" id="aten:116308710"/>
<evidence type="ECO:0000259" key="1">
    <source>
        <dbReference type="PROSITE" id="PS50053"/>
    </source>
</evidence>
<dbReference type="SMART" id="SM00213">
    <property type="entry name" value="UBQ"/>
    <property type="match status" value="1"/>
</dbReference>
<dbReference type="InterPro" id="IPR003325">
    <property type="entry name" value="TerD"/>
</dbReference>
<dbReference type="PANTHER" id="PTHR32097:SF17">
    <property type="entry name" value="CAMP-BINDING PROTEIN 1-RELATED"/>
    <property type="match status" value="1"/>
</dbReference>
<dbReference type="RefSeq" id="XP_031575048.1">
    <property type="nucleotide sequence ID" value="XM_031719188.1"/>
</dbReference>
<gene>
    <name evidence="3 4 5 6" type="primary">LOC116308710</name>
</gene>
<dbReference type="Proteomes" id="UP000515163">
    <property type="component" value="Unplaced"/>
</dbReference>
<dbReference type="InterPro" id="IPR029071">
    <property type="entry name" value="Ubiquitin-like_domsf"/>
</dbReference>
<evidence type="ECO:0000313" key="4">
    <source>
        <dbReference type="RefSeq" id="XP_031575049.1"/>
    </source>
</evidence>
<dbReference type="AlphaFoldDB" id="A0A6P8JBI1"/>
<dbReference type="InterPro" id="IPR051324">
    <property type="entry name" value="Stress/Tellurium_Resist"/>
</dbReference>
<dbReference type="Gene3D" id="2.60.60.30">
    <property type="entry name" value="sav2460 like domains"/>
    <property type="match status" value="1"/>
</dbReference>
<dbReference type="CDD" id="cd17039">
    <property type="entry name" value="Ubl_ubiquitin_like"/>
    <property type="match status" value="1"/>
</dbReference>
<keyword evidence="2" id="KW-1185">Reference proteome</keyword>
<evidence type="ECO:0000313" key="3">
    <source>
        <dbReference type="RefSeq" id="XP_031575048.1"/>
    </source>
</evidence>
<dbReference type="RefSeq" id="XP_031575051.1">
    <property type="nucleotide sequence ID" value="XM_031719191.1"/>
</dbReference>
<dbReference type="RefSeq" id="XP_031575049.1">
    <property type="nucleotide sequence ID" value="XM_031719189.1"/>
</dbReference>
<sequence length="344" mass="39382">MLCSSCNIKKLRKEFPSQDFCSNHHIERNCLKCITKYIEDNNCCPICQDEILDDNKNYLACLAKIDWLFPELEDNEEESASIPVSSRSSVLVVMIGGESHTIPFNSYLKVKDFKMFVKSKFGIDPDMQKLLYQEKTLESYESHSYKTMGDYGVQANGRVQLVKILQTLSPSIQCVIFDFSWGFPSSGRDYLDTSALLYSDSDFIEYVDFRTRSRHGRGAVSHSGCISDGDPNRGRHRMQIVLNALPPQINKVFFTLSSWRASSIAAYECPRLQFYDVSRPERQLCTEEFDRAITSRAVIMCSVCRVNGKWKVFSLGVPSRGNIMVENYRYLKATIERIIQEGIC</sequence>
<dbReference type="Pfam" id="PF00240">
    <property type="entry name" value="ubiquitin"/>
    <property type="match status" value="1"/>
</dbReference>
<evidence type="ECO:0000313" key="2">
    <source>
        <dbReference type="Proteomes" id="UP000515163"/>
    </source>
</evidence>
<dbReference type="Gene3D" id="3.10.20.90">
    <property type="entry name" value="Phosphatidylinositol 3-kinase Catalytic Subunit, Chain A, domain 1"/>
    <property type="match status" value="1"/>
</dbReference>
<proteinExistence type="predicted"/>
<dbReference type="PROSITE" id="PS50053">
    <property type="entry name" value="UBIQUITIN_2"/>
    <property type="match status" value="1"/>
</dbReference>
<dbReference type="OrthoDB" id="408003at2759"/>